<dbReference type="EMBL" id="MU118130">
    <property type="protein sequence ID" value="KAF9644580.1"/>
    <property type="molecule type" value="Genomic_DNA"/>
</dbReference>
<keyword evidence="2" id="KW-1185">Reference proteome</keyword>
<evidence type="ECO:0000313" key="2">
    <source>
        <dbReference type="Proteomes" id="UP000886501"/>
    </source>
</evidence>
<evidence type="ECO:0000313" key="1">
    <source>
        <dbReference type="EMBL" id="KAF9644580.1"/>
    </source>
</evidence>
<comment type="caution">
    <text evidence="1">The sequence shown here is derived from an EMBL/GenBank/DDBJ whole genome shotgun (WGS) entry which is preliminary data.</text>
</comment>
<dbReference type="Proteomes" id="UP000886501">
    <property type="component" value="Unassembled WGS sequence"/>
</dbReference>
<protein>
    <submittedName>
        <fullName evidence="1">Uncharacterized protein</fullName>
    </submittedName>
</protein>
<gene>
    <name evidence="1" type="ORF">BDM02DRAFT_3102686</name>
</gene>
<proteinExistence type="predicted"/>
<sequence>MGPDKCYKIQNILPSGIIPGPTSPEHIDSFLFPGLAHISALQKEGLQLWDSYNRRLVLVRPL</sequence>
<organism evidence="1 2">
    <name type="scientific">Thelephora ganbajun</name>
    <name type="common">Ganba fungus</name>
    <dbReference type="NCBI Taxonomy" id="370292"/>
    <lineage>
        <taxon>Eukaryota</taxon>
        <taxon>Fungi</taxon>
        <taxon>Dikarya</taxon>
        <taxon>Basidiomycota</taxon>
        <taxon>Agaricomycotina</taxon>
        <taxon>Agaricomycetes</taxon>
        <taxon>Thelephorales</taxon>
        <taxon>Thelephoraceae</taxon>
        <taxon>Thelephora</taxon>
    </lineage>
</organism>
<name>A0ACB6Z5B9_THEGA</name>
<accession>A0ACB6Z5B9</accession>
<reference evidence="1" key="1">
    <citation type="submission" date="2019-10" db="EMBL/GenBank/DDBJ databases">
        <authorList>
            <consortium name="DOE Joint Genome Institute"/>
            <person name="Kuo A."/>
            <person name="Miyauchi S."/>
            <person name="Kiss E."/>
            <person name="Drula E."/>
            <person name="Kohler A."/>
            <person name="Sanchez-Garcia M."/>
            <person name="Andreopoulos B."/>
            <person name="Barry K.W."/>
            <person name="Bonito G."/>
            <person name="Buee M."/>
            <person name="Carver A."/>
            <person name="Chen C."/>
            <person name="Cichocki N."/>
            <person name="Clum A."/>
            <person name="Culley D."/>
            <person name="Crous P.W."/>
            <person name="Fauchery L."/>
            <person name="Girlanda M."/>
            <person name="Hayes R."/>
            <person name="Keri Z."/>
            <person name="Labutti K."/>
            <person name="Lipzen A."/>
            <person name="Lombard V."/>
            <person name="Magnuson J."/>
            <person name="Maillard F."/>
            <person name="Morin E."/>
            <person name="Murat C."/>
            <person name="Nolan M."/>
            <person name="Ohm R."/>
            <person name="Pangilinan J."/>
            <person name="Pereira M."/>
            <person name="Perotto S."/>
            <person name="Peter M."/>
            <person name="Riley R."/>
            <person name="Sitrit Y."/>
            <person name="Stielow B."/>
            <person name="Szollosi G."/>
            <person name="Zifcakova L."/>
            <person name="Stursova M."/>
            <person name="Spatafora J.W."/>
            <person name="Tedersoo L."/>
            <person name="Vaario L.-M."/>
            <person name="Yamada A."/>
            <person name="Yan M."/>
            <person name="Wang P."/>
            <person name="Xu J."/>
            <person name="Bruns T."/>
            <person name="Baldrian P."/>
            <person name="Vilgalys R."/>
            <person name="Henrissat B."/>
            <person name="Grigoriev I.V."/>
            <person name="Hibbett D."/>
            <person name="Nagy L.G."/>
            <person name="Martin F.M."/>
        </authorList>
    </citation>
    <scope>NUCLEOTIDE SEQUENCE</scope>
    <source>
        <strain evidence="1">P2</strain>
    </source>
</reference>
<reference evidence="1" key="2">
    <citation type="journal article" date="2020" name="Nat. Commun.">
        <title>Large-scale genome sequencing of mycorrhizal fungi provides insights into the early evolution of symbiotic traits.</title>
        <authorList>
            <person name="Miyauchi S."/>
            <person name="Kiss E."/>
            <person name="Kuo A."/>
            <person name="Drula E."/>
            <person name="Kohler A."/>
            <person name="Sanchez-Garcia M."/>
            <person name="Morin E."/>
            <person name="Andreopoulos B."/>
            <person name="Barry K.W."/>
            <person name="Bonito G."/>
            <person name="Buee M."/>
            <person name="Carver A."/>
            <person name="Chen C."/>
            <person name="Cichocki N."/>
            <person name="Clum A."/>
            <person name="Culley D."/>
            <person name="Crous P.W."/>
            <person name="Fauchery L."/>
            <person name="Girlanda M."/>
            <person name="Hayes R.D."/>
            <person name="Keri Z."/>
            <person name="LaButti K."/>
            <person name="Lipzen A."/>
            <person name="Lombard V."/>
            <person name="Magnuson J."/>
            <person name="Maillard F."/>
            <person name="Murat C."/>
            <person name="Nolan M."/>
            <person name="Ohm R.A."/>
            <person name="Pangilinan J."/>
            <person name="Pereira M.F."/>
            <person name="Perotto S."/>
            <person name="Peter M."/>
            <person name="Pfister S."/>
            <person name="Riley R."/>
            <person name="Sitrit Y."/>
            <person name="Stielow J.B."/>
            <person name="Szollosi G."/>
            <person name="Zifcakova L."/>
            <person name="Stursova M."/>
            <person name="Spatafora J.W."/>
            <person name="Tedersoo L."/>
            <person name="Vaario L.M."/>
            <person name="Yamada A."/>
            <person name="Yan M."/>
            <person name="Wang P."/>
            <person name="Xu J."/>
            <person name="Bruns T."/>
            <person name="Baldrian P."/>
            <person name="Vilgalys R."/>
            <person name="Dunand C."/>
            <person name="Henrissat B."/>
            <person name="Grigoriev I.V."/>
            <person name="Hibbett D."/>
            <person name="Nagy L.G."/>
            <person name="Martin F.M."/>
        </authorList>
    </citation>
    <scope>NUCLEOTIDE SEQUENCE</scope>
    <source>
        <strain evidence="1">P2</strain>
    </source>
</reference>